<sequence length="227" mass="25853">MMRSTLSVMIILLISSASFAHKGKHETFKLPKYELEKSKGFASLKINEVAGNYLVSFISPLYNFTQVDKHAMSQSEITKSIIEKLKNPAHIFSTKSFKCALANQPTVIYGKKLRTISQEMSRKEVPIKEQDKHAEYFASITAQYKLVCKKPIKFEKMNFRAFTLAPFLQEVNIFFNTRSEGIKKITIRQEKSSSEKKNPSVSSEKSSTKDLAPKEAKNNKVKTTIEK</sequence>
<protein>
    <submittedName>
        <fullName evidence="3">Uncharacterized protein</fullName>
    </submittedName>
</protein>
<evidence type="ECO:0000313" key="4">
    <source>
        <dbReference type="Proteomes" id="UP000192907"/>
    </source>
</evidence>
<evidence type="ECO:0000256" key="2">
    <source>
        <dbReference type="SAM" id="SignalP"/>
    </source>
</evidence>
<dbReference type="InterPro" id="IPR021253">
    <property type="entry name" value="ZrgA-like"/>
</dbReference>
<dbReference type="AlphaFoldDB" id="A0A1Y6CMM7"/>
<dbReference type="Pfam" id="PF10986">
    <property type="entry name" value="ZrgA"/>
    <property type="match status" value="1"/>
</dbReference>
<feature type="compositionally biased region" description="Basic and acidic residues" evidence="1">
    <location>
        <begin position="206"/>
        <end position="227"/>
    </location>
</feature>
<organism evidence="3 4">
    <name type="scientific">Pseudobacteriovorax antillogorgiicola</name>
    <dbReference type="NCBI Taxonomy" id="1513793"/>
    <lineage>
        <taxon>Bacteria</taxon>
        <taxon>Pseudomonadati</taxon>
        <taxon>Bdellovibrionota</taxon>
        <taxon>Oligoflexia</taxon>
        <taxon>Oligoflexales</taxon>
        <taxon>Pseudobacteriovoracaceae</taxon>
        <taxon>Pseudobacteriovorax</taxon>
    </lineage>
</organism>
<evidence type="ECO:0000313" key="3">
    <source>
        <dbReference type="EMBL" id="SMF74670.1"/>
    </source>
</evidence>
<feature type="region of interest" description="Disordered" evidence="1">
    <location>
        <begin position="186"/>
        <end position="227"/>
    </location>
</feature>
<feature type="chain" id="PRO_5012689716" evidence="2">
    <location>
        <begin position="21"/>
        <end position="227"/>
    </location>
</feature>
<accession>A0A1Y6CMM7</accession>
<gene>
    <name evidence="3" type="ORF">SAMN06296036_12861</name>
</gene>
<reference evidence="4" key="1">
    <citation type="submission" date="2017-04" db="EMBL/GenBank/DDBJ databases">
        <authorList>
            <person name="Varghese N."/>
            <person name="Submissions S."/>
        </authorList>
    </citation>
    <scope>NUCLEOTIDE SEQUENCE [LARGE SCALE GENOMIC DNA]</scope>
    <source>
        <strain evidence="4">RKEM611</strain>
    </source>
</reference>
<dbReference type="Proteomes" id="UP000192907">
    <property type="component" value="Unassembled WGS sequence"/>
</dbReference>
<proteinExistence type="predicted"/>
<feature type="signal peptide" evidence="2">
    <location>
        <begin position="1"/>
        <end position="20"/>
    </location>
</feature>
<keyword evidence="2" id="KW-0732">Signal</keyword>
<name>A0A1Y6CMM7_9BACT</name>
<evidence type="ECO:0000256" key="1">
    <source>
        <dbReference type="SAM" id="MobiDB-lite"/>
    </source>
</evidence>
<feature type="compositionally biased region" description="Basic and acidic residues" evidence="1">
    <location>
        <begin position="186"/>
        <end position="198"/>
    </location>
</feature>
<keyword evidence="4" id="KW-1185">Reference proteome</keyword>
<dbReference type="EMBL" id="FWZT01000028">
    <property type="protein sequence ID" value="SMF74670.1"/>
    <property type="molecule type" value="Genomic_DNA"/>
</dbReference>